<dbReference type="Proteomes" id="UP000218899">
    <property type="component" value="Chromosome"/>
</dbReference>
<keyword evidence="2" id="KW-1185">Reference proteome</keyword>
<dbReference type="OrthoDB" id="1681119at2"/>
<gene>
    <name evidence="1" type="ORF">SVA_3287</name>
</gene>
<dbReference type="EMBL" id="AP014936">
    <property type="protein sequence ID" value="BAU49835.1"/>
    <property type="molecule type" value="Genomic_DNA"/>
</dbReference>
<dbReference type="KEGG" id="sva:SVA_3287"/>
<evidence type="ECO:0000313" key="1">
    <source>
        <dbReference type="EMBL" id="BAU49835.1"/>
    </source>
</evidence>
<accession>A0A1C7AF30</accession>
<sequence>MIAAIIHHLRRRRWQRAEAMPAELRTADLVLSECPIRTRYPLPLCGQPDQVYQALNGDLIVVDSKTRRVPCVYLHDIVQLSVYRVILRHGGFPPVAGRPVRPYGYVRCQWGGAVRYLPARLLSESLILAFALRYLEARLPRPRSGS</sequence>
<reference evidence="1 2" key="1">
    <citation type="submission" date="2015-08" db="EMBL/GenBank/DDBJ databases">
        <title>Complete genome sequence of Sulfurifustis variabilis.</title>
        <authorList>
            <person name="Miura A."/>
            <person name="Kojima H."/>
            <person name="Fukui M."/>
        </authorList>
    </citation>
    <scope>NUCLEOTIDE SEQUENCE [LARGE SCALE GENOMIC DNA]</scope>
    <source>
        <strain evidence="2">skN76</strain>
    </source>
</reference>
<evidence type="ECO:0000313" key="2">
    <source>
        <dbReference type="Proteomes" id="UP000218899"/>
    </source>
</evidence>
<evidence type="ECO:0008006" key="3">
    <source>
        <dbReference type="Google" id="ProtNLM"/>
    </source>
</evidence>
<proteinExistence type="predicted"/>
<protein>
    <recommendedName>
        <fullName evidence="3">PD-(D/E)XK endonuclease-like domain-containing protein</fullName>
    </recommendedName>
</protein>
<dbReference type="RefSeq" id="WP_096462193.1">
    <property type="nucleotide sequence ID" value="NZ_AP014936.1"/>
</dbReference>
<organism evidence="1 2">
    <name type="scientific">Sulfurifustis variabilis</name>
    <dbReference type="NCBI Taxonomy" id="1675686"/>
    <lineage>
        <taxon>Bacteria</taxon>
        <taxon>Pseudomonadati</taxon>
        <taxon>Pseudomonadota</taxon>
        <taxon>Gammaproteobacteria</taxon>
        <taxon>Acidiferrobacterales</taxon>
        <taxon>Acidiferrobacteraceae</taxon>
        <taxon>Sulfurifustis</taxon>
    </lineage>
</organism>
<dbReference type="AlphaFoldDB" id="A0A1C7AF30"/>
<name>A0A1C7AF30_9GAMM</name>